<feature type="transmembrane region" description="Helical" evidence="2">
    <location>
        <begin position="90"/>
        <end position="107"/>
    </location>
</feature>
<protein>
    <submittedName>
        <fullName evidence="3">Uncharacterized protein</fullName>
    </submittedName>
</protein>
<accession>A0A078AUU9</accession>
<feature type="region of interest" description="Disordered" evidence="1">
    <location>
        <begin position="659"/>
        <end position="688"/>
    </location>
</feature>
<evidence type="ECO:0000256" key="1">
    <source>
        <dbReference type="SAM" id="MobiDB-lite"/>
    </source>
</evidence>
<keyword evidence="4" id="KW-1185">Reference proteome</keyword>
<gene>
    <name evidence="3" type="primary">Contig8116.g8652</name>
    <name evidence="3" type="ORF">STYLEM_15070</name>
</gene>
<name>A0A078AUU9_STYLE</name>
<sequence length="737" mass="85107">MYNLEAYLFNKGYLLFHFYNFMDSCYLTTLIILVFGFGFLITGMGFVFFEDHKKRTRFVEHMILLLIFDGLIVHNPVIEEYEMKSMEIKHLLLDIMIIFSLLMVVGYRSDDIKEGQSYDQQSTSSKHKMTPFDQNLKQLCIKVVPDLSKLLKFNKIKDHEKLILKELSFYTLTTSSSKQPKISEKWPKALNKEQLINLQIALNLEKILLIELGLNSFKQNNSNADSSIVDNMEKISLKEKTNTIKILKKFFQSLQLQYEMMRLEYEDSNMTLKTELQNQDVVQIDPTQKFNALIRDFVIEPFGKLLNADIIQIFNELDFPDKIIQELKQINQCTPRRNSRKPQTPVKIIKEEIVPLNLNSSFLSQIPSQTSGKKSATKLKIKDTAIQTKVQGMTNIQDNDNNNNLLSKRVSTSSFQLEQKILNQMNQQAITKRQNHIIRQSLSQIPSSFNDEMQSQNQIIQLQSQSNFNDSQNDASSRYLQSSLQSTQFQTANQKYQRQSGQSFNDYPKSQSAKEVVEVTDPIKQLDLIQMENLSQIPFQTQQDEITKKSSVILQMSLSNGGLTQAQENDVEQQKKQVEQLFKQSSMNSGYQSQMQHKKRTFMTQVSNNYKTQKPKLNKVGGKNFIIKAEQTGNQNQQQSKSSIMNMVSKATTYKYKYTRTKHSNQSSKLNTPNNPEDKNQSQFQLTTASQKKLNFADDEFSQSQFSNDDIKIDESSDLLQLLQDTAGSSKNKQQVI</sequence>
<proteinExistence type="predicted"/>
<keyword evidence="2" id="KW-0472">Membrane</keyword>
<keyword evidence="2" id="KW-1133">Transmembrane helix</keyword>
<feature type="transmembrane region" description="Helical" evidence="2">
    <location>
        <begin position="26"/>
        <end position="49"/>
    </location>
</feature>
<dbReference type="EMBL" id="CCKQ01014229">
    <property type="protein sequence ID" value="CDW85979.1"/>
    <property type="molecule type" value="Genomic_DNA"/>
</dbReference>
<evidence type="ECO:0000313" key="3">
    <source>
        <dbReference type="EMBL" id="CDW85979.1"/>
    </source>
</evidence>
<keyword evidence="2" id="KW-0812">Transmembrane</keyword>
<dbReference type="AlphaFoldDB" id="A0A078AUU9"/>
<feature type="compositionally biased region" description="Polar residues" evidence="1">
    <location>
        <begin position="664"/>
        <end position="688"/>
    </location>
</feature>
<evidence type="ECO:0000256" key="2">
    <source>
        <dbReference type="SAM" id="Phobius"/>
    </source>
</evidence>
<dbReference type="InParanoid" id="A0A078AUU9"/>
<dbReference type="Proteomes" id="UP000039865">
    <property type="component" value="Unassembled WGS sequence"/>
</dbReference>
<reference evidence="3 4" key="1">
    <citation type="submission" date="2014-06" db="EMBL/GenBank/DDBJ databases">
        <authorList>
            <person name="Swart Estienne"/>
        </authorList>
    </citation>
    <scope>NUCLEOTIDE SEQUENCE [LARGE SCALE GENOMIC DNA]</scope>
    <source>
        <strain evidence="3 4">130c</strain>
    </source>
</reference>
<organism evidence="3 4">
    <name type="scientific">Stylonychia lemnae</name>
    <name type="common">Ciliate</name>
    <dbReference type="NCBI Taxonomy" id="5949"/>
    <lineage>
        <taxon>Eukaryota</taxon>
        <taxon>Sar</taxon>
        <taxon>Alveolata</taxon>
        <taxon>Ciliophora</taxon>
        <taxon>Intramacronucleata</taxon>
        <taxon>Spirotrichea</taxon>
        <taxon>Stichotrichia</taxon>
        <taxon>Sporadotrichida</taxon>
        <taxon>Oxytrichidae</taxon>
        <taxon>Stylonychinae</taxon>
        <taxon>Stylonychia</taxon>
    </lineage>
</organism>
<evidence type="ECO:0000313" key="4">
    <source>
        <dbReference type="Proteomes" id="UP000039865"/>
    </source>
</evidence>